<gene>
    <name evidence="2" type="ORF">PGT21_018753</name>
</gene>
<comment type="caution">
    <text evidence="2">The sequence shown here is derived from an EMBL/GenBank/DDBJ whole genome shotgun (WGS) entry which is preliminary data.</text>
</comment>
<feature type="compositionally biased region" description="Basic residues" evidence="1">
    <location>
        <begin position="228"/>
        <end position="243"/>
    </location>
</feature>
<evidence type="ECO:0000313" key="2">
    <source>
        <dbReference type="EMBL" id="KAA1116559.1"/>
    </source>
</evidence>
<feature type="compositionally biased region" description="Low complexity" evidence="1">
    <location>
        <begin position="121"/>
        <end position="149"/>
    </location>
</feature>
<feature type="region of interest" description="Disordered" evidence="1">
    <location>
        <begin position="117"/>
        <end position="327"/>
    </location>
</feature>
<feature type="compositionally biased region" description="Low complexity" evidence="1">
    <location>
        <begin position="316"/>
        <end position="327"/>
    </location>
</feature>
<feature type="compositionally biased region" description="Basic and acidic residues" evidence="1">
    <location>
        <begin position="150"/>
        <end position="163"/>
    </location>
</feature>
<evidence type="ECO:0000313" key="3">
    <source>
        <dbReference type="Proteomes" id="UP000324748"/>
    </source>
</evidence>
<feature type="compositionally biased region" description="Polar residues" evidence="1">
    <location>
        <begin position="301"/>
        <end position="315"/>
    </location>
</feature>
<feature type="compositionally biased region" description="Low complexity" evidence="1">
    <location>
        <begin position="208"/>
        <end position="227"/>
    </location>
</feature>
<dbReference type="AlphaFoldDB" id="A0A5B0QTP3"/>
<dbReference type="Proteomes" id="UP000324748">
    <property type="component" value="Unassembled WGS sequence"/>
</dbReference>
<sequence>MVELQAPLPPAPPKPSFANRIKIKLEYNDLKSQFYQVTNLKESLFHDLSEKQAKEFKLRMECDLILDQIELIRSRMPISEQPEGRAEGGDDWELRRVRKYQENPGGGFMYESDEDLIRGRSSASSASPSSSSSSSAPHEQEQQEQQLQHGQEHREARPAREGREEDEDEDAEAEMDDEEHDPDLDHPENTLMYDHKPPQSVQRHDFASRPSAPPLSSSSAAHQQPHQPHQHHHHQQQQQHHHQPFYQEGVLHQPQDRHDDDDDDAEEEEQRDEEMDDAVGEDDEELVSDSDHHHHPHPHQASFQNNPRPAYNNTLHPHPSSSSSYHS</sequence>
<accession>A0A5B0QTP3</accession>
<feature type="compositionally biased region" description="Basic and acidic residues" evidence="1">
    <location>
        <begin position="183"/>
        <end position="207"/>
    </location>
</feature>
<proteinExistence type="predicted"/>
<protein>
    <submittedName>
        <fullName evidence="2">Uncharacterized protein</fullName>
    </submittedName>
</protein>
<dbReference type="EMBL" id="VSWC01000003">
    <property type="protein sequence ID" value="KAA1116559.1"/>
    <property type="molecule type" value="Genomic_DNA"/>
</dbReference>
<feature type="compositionally biased region" description="Acidic residues" evidence="1">
    <location>
        <begin position="259"/>
        <end position="288"/>
    </location>
</feature>
<dbReference type="OrthoDB" id="2507352at2759"/>
<keyword evidence="3" id="KW-1185">Reference proteome</keyword>
<feature type="compositionally biased region" description="Acidic residues" evidence="1">
    <location>
        <begin position="164"/>
        <end position="182"/>
    </location>
</feature>
<name>A0A5B0QTP3_PUCGR</name>
<organism evidence="2 3">
    <name type="scientific">Puccinia graminis f. sp. tritici</name>
    <dbReference type="NCBI Taxonomy" id="56615"/>
    <lineage>
        <taxon>Eukaryota</taxon>
        <taxon>Fungi</taxon>
        <taxon>Dikarya</taxon>
        <taxon>Basidiomycota</taxon>
        <taxon>Pucciniomycotina</taxon>
        <taxon>Pucciniomycetes</taxon>
        <taxon>Pucciniales</taxon>
        <taxon>Pucciniaceae</taxon>
        <taxon>Puccinia</taxon>
    </lineage>
</organism>
<reference evidence="2 3" key="1">
    <citation type="submission" date="2019-05" db="EMBL/GenBank/DDBJ databases">
        <title>Emergence of the Ug99 lineage of the wheat stem rust pathogen through somatic hybridization.</title>
        <authorList>
            <person name="Li F."/>
            <person name="Upadhyaya N.M."/>
            <person name="Sperschneider J."/>
            <person name="Matny O."/>
            <person name="Nguyen-Phuc H."/>
            <person name="Mago R."/>
            <person name="Raley C."/>
            <person name="Miller M.E."/>
            <person name="Silverstein K.A.T."/>
            <person name="Henningsen E."/>
            <person name="Hirsch C.D."/>
            <person name="Visser B."/>
            <person name="Pretorius Z.A."/>
            <person name="Steffenson B.J."/>
            <person name="Schwessinger B."/>
            <person name="Dodds P.N."/>
            <person name="Figueroa M."/>
        </authorList>
    </citation>
    <scope>NUCLEOTIDE SEQUENCE [LARGE SCALE GENOMIC DNA]</scope>
    <source>
        <strain evidence="2">21-0</strain>
    </source>
</reference>
<evidence type="ECO:0000256" key="1">
    <source>
        <dbReference type="SAM" id="MobiDB-lite"/>
    </source>
</evidence>